<reference evidence="6 7" key="1">
    <citation type="journal article" date="2019" name="Sci. Rep.">
        <title>Nanopore sequencing improves the draft genome of the human pathogenic amoeba Naegleria fowleri.</title>
        <authorList>
            <person name="Liechti N."/>
            <person name="Schurch N."/>
            <person name="Bruggmann R."/>
            <person name="Wittwer M."/>
        </authorList>
    </citation>
    <scope>NUCLEOTIDE SEQUENCE [LARGE SCALE GENOMIC DNA]</scope>
    <source>
        <strain evidence="6 7">ATCC 30894</strain>
    </source>
</reference>
<dbReference type="RefSeq" id="XP_044569434.1">
    <property type="nucleotide sequence ID" value="XM_044709809.1"/>
</dbReference>
<dbReference type="VEuPathDB" id="AmoebaDB:FDP41_000620"/>
<feature type="domain" description="FAD-binding FR-type" evidence="5">
    <location>
        <begin position="61"/>
        <end position="158"/>
    </location>
</feature>
<dbReference type="VEuPathDB" id="AmoebaDB:NF0092480"/>
<evidence type="ECO:0000259" key="5">
    <source>
        <dbReference type="PROSITE" id="PS51384"/>
    </source>
</evidence>
<dbReference type="GO" id="GO:0005739">
    <property type="term" value="C:mitochondrion"/>
    <property type="evidence" value="ECO:0007669"/>
    <property type="project" value="TreeGrafter"/>
</dbReference>
<sequence>MNNNNNIRKYNNFISSSVLQHIFIRRVKQNFGNASLFHPWSDSKKQSFHSSVVPQTNQNSSHQIPAEIINIHQESPKTKRFTLRVKASFFTFYAGQFINIYLNDMTASFSISSAPTMLSNEIEITVQRSNHPLTHLLHDSKIGDVIQVSGPQGNFYFNVSDLRFENIKHLVLIAGGLGVTPLISIMKYISGNMLYFYHVTLIYSASTVDDFCFVNDISNIVSNFPNIKCKLLASTSPTSSIPQALEPILTSDRKIDVHYLKNNLNEEQRKEAIFFVCGPISMVKDVSAALQELSVDMDRIYHQ</sequence>
<dbReference type="PROSITE" id="PS51384">
    <property type="entry name" value="FAD_FR"/>
    <property type="match status" value="1"/>
</dbReference>
<dbReference type="InterPro" id="IPR052128">
    <property type="entry name" value="Oxidoreductase_NAD-binding"/>
</dbReference>
<evidence type="ECO:0000256" key="4">
    <source>
        <dbReference type="SAM" id="Phobius"/>
    </source>
</evidence>
<evidence type="ECO:0000256" key="3">
    <source>
        <dbReference type="ARBA" id="ARBA00040516"/>
    </source>
</evidence>
<dbReference type="VEuPathDB" id="AmoebaDB:NfTy_030770"/>
<dbReference type="InterPro" id="IPR017927">
    <property type="entry name" value="FAD-bd_FR_type"/>
</dbReference>
<dbReference type="InterPro" id="IPR001433">
    <property type="entry name" value="OxRdtase_FAD/NAD-bd"/>
</dbReference>
<dbReference type="PANTHER" id="PTHR46505">
    <property type="entry name" value="OXIDOREDUCTASE NAD-BINDING DOMAIN-CONTAINING PROTEIN 1"/>
    <property type="match status" value="1"/>
</dbReference>
<keyword evidence="2" id="KW-0520">NAD</keyword>
<dbReference type="InterPro" id="IPR008333">
    <property type="entry name" value="Cbr1-like_FAD-bd_dom"/>
</dbReference>
<dbReference type="PANTHER" id="PTHR46505:SF1">
    <property type="entry name" value="OXIDOREDUCTASE NAD-BINDING DOMAIN-CONTAINING PROTEIN 1"/>
    <property type="match status" value="1"/>
</dbReference>
<keyword evidence="7" id="KW-1185">Reference proteome</keyword>
<keyword evidence="4" id="KW-0812">Transmembrane</keyword>
<dbReference type="EMBL" id="VFQX01000002">
    <property type="protein sequence ID" value="KAF0984721.1"/>
    <property type="molecule type" value="Genomic_DNA"/>
</dbReference>
<dbReference type="Pfam" id="PF00970">
    <property type="entry name" value="FAD_binding_6"/>
    <property type="match status" value="1"/>
</dbReference>
<feature type="transmembrane region" description="Helical" evidence="4">
    <location>
        <begin position="170"/>
        <end position="189"/>
    </location>
</feature>
<dbReference type="PRINTS" id="PR00410">
    <property type="entry name" value="PHEHYDRXLASE"/>
</dbReference>
<keyword evidence="4" id="KW-0472">Membrane</keyword>
<dbReference type="GO" id="GO:0016491">
    <property type="term" value="F:oxidoreductase activity"/>
    <property type="evidence" value="ECO:0007669"/>
    <property type="project" value="UniProtKB-KW"/>
</dbReference>
<name>A0A6A5CBR8_NAEFO</name>
<organism evidence="6 7">
    <name type="scientific">Naegleria fowleri</name>
    <name type="common">Brain eating amoeba</name>
    <dbReference type="NCBI Taxonomy" id="5763"/>
    <lineage>
        <taxon>Eukaryota</taxon>
        <taxon>Discoba</taxon>
        <taxon>Heterolobosea</taxon>
        <taxon>Tetramitia</taxon>
        <taxon>Eutetramitia</taxon>
        <taxon>Vahlkampfiidae</taxon>
        <taxon>Naegleria</taxon>
    </lineage>
</organism>
<dbReference type="CDD" id="cd00322">
    <property type="entry name" value="FNR_like"/>
    <property type="match status" value="1"/>
</dbReference>
<proteinExistence type="predicted"/>
<dbReference type="Proteomes" id="UP000444721">
    <property type="component" value="Unassembled WGS sequence"/>
</dbReference>
<comment type="caution">
    <text evidence="6">The sequence shown here is derived from an EMBL/GenBank/DDBJ whole genome shotgun (WGS) entry which is preliminary data.</text>
</comment>
<dbReference type="InterPro" id="IPR039261">
    <property type="entry name" value="FNR_nucleotide-bd"/>
</dbReference>
<evidence type="ECO:0000256" key="2">
    <source>
        <dbReference type="ARBA" id="ARBA00023027"/>
    </source>
</evidence>
<evidence type="ECO:0000313" key="6">
    <source>
        <dbReference type="EMBL" id="KAF0984721.1"/>
    </source>
</evidence>
<gene>
    <name evidence="6" type="ORF">FDP41_000620</name>
</gene>
<evidence type="ECO:0000313" key="7">
    <source>
        <dbReference type="Proteomes" id="UP000444721"/>
    </source>
</evidence>
<dbReference type="Gene3D" id="2.40.30.10">
    <property type="entry name" value="Translation factors"/>
    <property type="match status" value="1"/>
</dbReference>
<dbReference type="Pfam" id="PF00175">
    <property type="entry name" value="NAD_binding_1"/>
    <property type="match status" value="1"/>
</dbReference>
<dbReference type="GeneID" id="68107838"/>
<keyword evidence="1" id="KW-0560">Oxidoreductase</keyword>
<protein>
    <recommendedName>
        <fullName evidence="3">Oxidoreductase NAD-binding domain-containing protein 1</fullName>
    </recommendedName>
</protein>
<dbReference type="SUPFAM" id="SSF63380">
    <property type="entry name" value="Riboflavin synthase domain-like"/>
    <property type="match status" value="1"/>
</dbReference>
<dbReference type="InterPro" id="IPR017938">
    <property type="entry name" value="Riboflavin_synthase-like_b-brl"/>
</dbReference>
<accession>A0A6A5CBR8</accession>
<dbReference type="OrthoDB" id="436496at2759"/>
<dbReference type="SUPFAM" id="SSF52343">
    <property type="entry name" value="Ferredoxin reductase-like, C-terminal NADP-linked domain"/>
    <property type="match status" value="1"/>
</dbReference>
<dbReference type="Gene3D" id="3.40.50.80">
    <property type="entry name" value="Nucleotide-binding domain of ferredoxin-NADP reductase (FNR) module"/>
    <property type="match status" value="1"/>
</dbReference>
<keyword evidence="4" id="KW-1133">Transmembrane helix</keyword>
<evidence type="ECO:0000256" key="1">
    <source>
        <dbReference type="ARBA" id="ARBA00023002"/>
    </source>
</evidence>
<dbReference type="AlphaFoldDB" id="A0A6A5CBR8"/>